<feature type="binding site" evidence="8">
    <location>
        <begin position="16"/>
        <end position="18"/>
    </location>
    <ligand>
        <name>substrate</name>
    </ligand>
</feature>
<comment type="similarity">
    <text evidence="8">Belongs to the radical SAM superfamily. 7-carboxy-7-deazaguanine synthase family.</text>
</comment>
<dbReference type="GO" id="GO:0008616">
    <property type="term" value="P:tRNA queuosine(34) biosynthetic process"/>
    <property type="evidence" value="ECO:0007669"/>
    <property type="project" value="UniProtKB-UniRule"/>
</dbReference>
<dbReference type="InterPro" id="IPR013785">
    <property type="entry name" value="Aldolase_TIM"/>
</dbReference>
<evidence type="ECO:0000256" key="7">
    <source>
        <dbReference type="ARBA" id="ARBA00023239"/>
    </source>
</evidence>
<feature type="binding site" evidence="8">
    <location>
        <position position="39"/>
    </location>
    <ligand>
        <name>[4Fe-4S] cluster</name>
        <dbReference type="ChEBI" id="CHEBI:49883"/>
        <note>4Fe-4S-S-AdoMet</note>
    </ligand>
</feature>
<dbReference type="GO" id="GO:0000287">
    <property type="term" value="F:magnesium ion binding"/>
    <property type="evidence" value="ECO:0007669"/>
    <property type="project" value="UniProtKB-UniRule"/>
</dbReference>
<protein>
    <recommendedName>
        <fullName evidence="8">7-carboxy-7-deazaguanine synthase</fullName>
        <shortName evidence="8">CDG synthase</shortName>
        <ecNumber evidence="8">4.3.99.3</ecNumber>
    </recommendedName>
    <alternativeName>
        <fullName evidence="8">Queuosine biosynthesis protein QueE</fullName>
    </alternativeName>
</protein>
<evidence type="ECO:0000256" key="6">
    <source>
        <dbReference type="ARBA" id="ARBA00023014"/>
    </source>
</evidence>
<dbReference type="SUPFAM" id="SSF102114">
    <property type="entry name" value="Radical SAM enzymes"/>
    <property type="match status" value="1"/>
</dbReference>
<dbReference type="Proteomes" id="UP000031518">
    <property type="component" value="Unassembled WGS sequence"/>
</dbReference>
<evidence type="ECO:0000256" key="4">
    <source>
        <dbReference type="ARBA" id="ARBA00022842"/>
    </source>
</evidence>
<feature type="binding site" evidence="8">
    <location>
        <position position="74"/>
    </location>
    <ligand>
        <name>substrate</name>
    </ligand>
</feature>
<dbReference type="InterPro" id="IPR007197">
    <property type="entry name" value="rSAM"/>
</dbReference>
<feature type="binding site" evidence="8">
    <location>
        <begin position="41"/>
        <end position="43"/>
    </location>
    <ligand>
        <name>S-adenosyl-L-methionine</name>
        <dbReference type="ChEBI" id="CHEBI:59789"/>
    </ligand>
</feature>
<feature type="binding site" evidence="8">
    <location>
        <position position="35"/>
    </location>
    <ligand>
        <name>[4Fe-4S] cluster</name>
        <dbReference type="ChEBI" id="CHEBI:49883"/>
        <note>4Fe-4S-S-AdoMet</note>
    </ligand>
</feature>
<evidence type="ECO:0000259" key="9">
    <source>
        <dbReference type="PROSITE" id="PS51918"/>
    </source>
</evidence>
<comment type="cofactor">
    <cofactor evidence="8">
        <name>S-adenosyl-L-methionine</name>
        <dbReference type="ChEBI" id="CHEBI:59789"/>
    </cofactor>
    <text evidence="8">Binds 1 S-adenosyl-L-methionine per subunit.</text>
</comment>
<keyword evidence="2 8" id="KW-0949">S-adenosyl-L-methionine</keyword>
<dbReference type="GO" id="GO:0051539">
    <property type="term" value="F:4 iron, 4 sulfur cluster binding"/>
    <property type="evidence" value="ECO:0007669"/>
    <property type="project" value="UniProtKB-UniRule"/>
</dbReference>
<dbReference type="GO" id="GO:1904047">
    <property type="term" value="F:S-adenosyl-L-methionine binding"/>
    <property type="evidence" value="ECO:0007669"/>
    <property type="project" value="UniProtKB-UniRule"/>
</dbReference>
<dbReference type="InterPro" id="IPR058240">
    <property type="entry name" value="rSAM_sf"/>
</dbReference>
<dbReference type="PANTHER" id="PTHR42836">
    <property type="entry name" value="7-CARBOXY-7-DEAZAGUANINE SYNTHASE"/>
    <property type="match status" value="1"/>
</dbReference>
<comment type="pathway">
    <text evidence="8">Purine metabolism; 7-cyano-7-deazaguanine biosynthesis.</text>
</comment>
<dbReference type="SFLD" id="SFLDS00029">
    <property type="entry name" value="Radical_SAM"/>
    <property type="match status" value="1"/>
</dbReference>
<comment type="cofactor">
    <cofactor evidence="8">
        <name>[4Fe-4S] cluster</name>
        <dbReference type="ChEBI" id="CHEBI:49883"/>
    </cofactor>
    <text evidence="8">Binds 1 [4Fe-4S] cluster. The cluster is coordinated with 3 cysteines and an exchangeable S-adenosyl-L-methionine.</text>
</comment>
<accession>A0A0B6WXU8</accession>
<keyword evidence="3 8" id="KW-0479">Metal-binding</keyword>
<evidence type="ECO:0000256" key="3">
    <source>
        <dbReference type="ARBA" id="ARBA00022723"/>
    </source>
</evidence>
<evidence type="ECO:0000256" key="1">
    <source>
        <dbReference type="ARBA" id="ARBA00022485"/>
    </source>
</evidence>
<reference evidence="10 11" key="2">
    <citation type="submission" date="2015-01" db="EMBL/GenBank/DDBJ databases">
        <title>Complete genome sequence of Pyrinomonas methylaliphatogenes type strain K22T.</title>
        <authorList>
            <person name="Lee K.C.Y."/>
            <person name="Power J.F."/>
            <person name="Dunfield P.F."/>
            <person name="Morgan X.C."/>
            <person name="Huttenhower C."/>
            <person name="Stott M.B."/>
        </authorList>
    </citation>
    <scope>NUCLEOTIDE SEQUENCE [LARGE SCALE GENOMIC DNA]</scope>
    <source>
        <strain evidence="10 11">K22</strain>
    </source>
</reference>
<evidence type="ECO:0000313" key="11">
    <source>
        <dbReference type="Proteomes" id="UP000031518"/>
    </source>
</evidence>
<dbReference type="EMBL" id="CBXV010000007">
    <property type="protein sequence ID" value="CDM65946.1"/>
    <property type="molecule type" value="Genomic_DNA"/>
</dbReference>
<keyword evidence="1 8" id="KW-0004">4Fe-4S</keyword>
<comment type="catalytic activity">
    <reaction evidence="8">
        <text>6-carboxy-5,6,7,8-tetrahydropterin + H(+) = 7-carboxy-7-carbaguanine + NH4(+)</text>
        <dbReference type="Rhea" id="RHEA:27974"/>
        <dbReference type="ChEBI" id="CHEBI:15378"/>
        <dbReference type="ChEBI" id="CHEBI:28938"/>
        <dbReference type="ChEBI" id="CHEBI:61032"/>
        <dbReference type="ChEBI" id="CHEBI:61036"/>
        <dbReference type="EC" id="4.3.99.3"/>
    </reaction>
</comment>
<comment type="caution">
    <text evidence="8">Lacks conserved residue(s) required for the propagation of feature annotation.</text>
</comment>
<comment type="function">
    <text evidence="8">Catalyzes the complex heterocyclic radical-mediated conversion of 6-carboxy-5,6,7,8-tetrahydropterin (CPH4) to 7-carboxy-7-deazaguanine (CDG), a step common to the biosynthetic pathways of all 7-deazapurine-containing compounds.</text>
</comment>
<proteinExistence type="inferred from homology"/>
<keyword evidence="6 8" id="KW-0411">Iron-sulfur</keyword>
<dbReference type="PIRSF" id="PIRSF000370">
    <property type="entry name" value="QueE"/>
    <property type="match status" value="1"/>
</dbReference>
<dbReference type="Gene3D" id="3.20.20.70">
    <property type="entry name" value="Aldolase class I"/>
    <property type="match status" value="1"/>
</dbReference>
<dbReference type="UniPathway" id="UPA00391"/>
<dbReference type="EC" id="4.3.99.3" evidence="8"/>
<comment type="subunit">
    <text evidence="8">Homodimer.</text>
</comment>
<dbReference type="AlphaFoldDB" id="A0A0B6WXU8"/>
<dbReference type="PANTHER" id="PTHR42836:SF1">
    <property type="entry name" value="7-CARBOXY-7-DEAZAGUANINE SYNTHASE"/>
    <property type="match status" value="1"/>
</dbReference>
<evidence type="ECO:0000256" key="5">
    <source>
        <dbReference type="ARBA" id="ARBA00023004"/>
    </source>
</evidence>
<dbReference type="RefSeq" id="WP_041976732.1">
    <property type="nucleotide sequence ID" value="NZ_CBXV010000007.1"/>
</dbReference>
<evidence type="ECO:0000256" key="8">
    <source>
        <dbReference type="HAMAP-Rule" id="MF_00917"/>
    </source>
</evidence>
<comment type="cofactor">
    <cofactor evidence="8">
        <name>Mg(2+)</name>
        <dbReference type="ChEBI" id="CHEBI:18420"/>
    </cofactor>
</comment>
<keyword evidence="8" id="KW-0671">Queuosine biosynthesis</keyword>
<organism evidence="10 11">
    <name type="scientific">Pyrinomonas methylaliphatogenes</name>
    <dbReference type="NCBI Taxonomy" id="454194"/>
    <lineage>
        <taxon>Bacteria</taxon>
        <taxon>Pseudomonadati</taxon>
        <taxon>Acidobacteriota</taxon>
        <taxon>Blastocatellia</taxon>
        <taxon>Blastocatellales</taxon>
        <taxon>Pyrinomonadaceae</taxon>
        <taxon>Pyrinomonas</taxon>
    </lineage>
</organism>
<feature type="binding site" evidence="8">
    <location>
        <position position="76"/>
    </location>
    <ligand>
        <name>S-adenosyl-L-methionine</name>
        <dbReference type="ChEBI" id="CHEBI:59789"/>
    </ligand>
</feature>
<keyword evidence="5 8" id="KW-0408">Iron</keyword>
<sequence>MVTMSTLRVTEIFRSIQGESTHAGRPCAFVRLTGCPMRCVWCDSTYTFTGGERMTIDAILEQVRAFDCRLVEVTGGEPLAQRASLELIRRLCDEGYEVLIETGGYFSTEEVDPRAAIILDVKCPASGEAERNHWPNLERLRADKDEVKFVIADRGDWDFARDIIARYDLERRAHAILISPVWGAVDLQMMAEWIISSGLDVRMQLQMHKIIWGPEARGV</sequence>
<name>A0A0B6WXU8_9BACT</name>
<feature type="binding site" evidence="8">
    <location>
        <position position="31"/>
    </location>
    <ligand>
        <name>substrate</name>
    </ligand>
</feature>
<dbReference type="InterPro" id="IPR024924">
    <property type="entry name" value="7-CO-7-deazaguanine_synth-like"/>
</dbReference>
<feature type="binding site" evidence="8">
    <location>
        <position position="42"/>
    </location>
    <ligand>
        <name>[4Fe-4S] cluster</name>
        <dbReference type="ChEBI" id="CHEBI:49883"/>
        <note>4Fe-4S-S-AdoMet</note>
    </ligand>
</feature>
<dbReference type="HAMAP" id="MF_00917">
    <property type="entry name" value="QueE"/>
    <property type="match status" value="1"/>
</dbReference>
<evidence type="ECO:0000256" key="2">
    <source>
        <dbReference type="ARBA" id="ARBA00022691"/>
    </source>
</evidence>
<dbReference type="GO" id="GO:0016840">
    <property type="term" value="F:carbon-nitrogen lyase activity"/>
    <property type="evidence" value="ECO:0007669"/>
    <property type="project" value="UniProtKB-UniRule"/>
</dbReference>
<keyword evidence="4 8" id="KW-0460">Magnesium</keyword>
<feature type="binding site" evidence="8">
    <location>
        <position position="44"/>
    </location>
    <ligand>
        <name>Mg(2+)</name>
        <dbReference type="ChEBI" id="CHEBI:18420"/>
    </ligand>
</feature>
<reference evidence="10 11" key="1">
    <citation type="submission" date="2013-12" db="EMBL/GenBank/DDBJ databases">
        <authorList>
            <person name="Stott M."/>
        </authorList>
    </citation>
    <scope>NUCLEOTIDE SEQUENCE [LARGE SCALE GENOMIC DNA]</scope>
    <source>
        <strain evidence="10 11">K22</strain>
    </source>
</reference>
<dbReference type="Pfam" id="PF04055">
    <property type="entry name" value="Radical_SAM"/>
    <property type="match status" value="1"/>
</dbReference>
<keyword evidence="11" id="KW-1185">Reference proteome</keyword>
<feature type="domain" description="Radical SAM core" evidence="9">
    <location>
        <begin position="22"/>
        <end position="214"/>
    </location>
</feature>
<keyword evidence="7 8" id="KW-0456">Lyase</keyword>
<evidence type="ECO:0000313" key="10">
    <source>
        <dbReference type="EMBL" id="CDM65946.1"/>
    </source>
</evidence>
<gene>
    <name evidence="8" type="primary">queE</name>
    <name evidence="10" type="ORF">PYK22_01955</name>
</gene>
<dbReference type="CDD" id="cd01335">
    <property type="entry name" value="Radical_SAM"/>
    <property type="match status" value="1"/>
</dbReference>
<dbReference type="STRING" id="454194.PYK22_01955"/>
<dbReference type="PROSITE" id="PS51918">
    <property type="entry name" value="RADICAL_SAM"/>
    <property type="match status" value="1"/>
</dbReference>